<evidence type="ECO:0000256" key="1">
    <source>
        <dbReference type="SAM" id="MobiDB-lite"/>
    </source>
</evidence>
<name>A0A2U1MJU8_ARTAN</name>
<dbReference type="AlphaFoldDB" id="A0A2U1MJU8"/>
<proteinExistence type="predicted"/>
<comment type="caution">
    <text evidence="2">The sequence shown here is derived from an EMBL/GenBank/DDBJ whole genome shotgun (WGS) entry which is preliminary data.</text>
</comment>
<dbReference type="OrthoDB" id="1813193at2759"/>
<sequence length="191" mass="19519">MYRFKIIPCDGPYKWVKADVPLILTPPDYTPQPGRPRKKRRKNAAELADGMTKGVHLSREGKSLTCRKCSQVGHNQRTCKGQRTQAGGSKSAKKKNGGATVGGGSQPAKKKNAGASVDGGSQSANKKNGGGSQPANKKNGGGSQPAKQKKTGGTSVGGGSKSAKSKPGKKNKGASGMPTMPASQTVSASGS</sequence>
<dbReference type="Proteomes" id="UP000245207">
    <property type="component" value="Unassembled WGS sequence"/>
</dbReference>
<protein>
    <recommendedName>
        <fullName evidence="4">Zinc finger, SWIM-type</fullName>
    </recommendedName>
</protein>
<keyword evidence="3" id="KW-1185">Reference proteome</keyword>
<reference evidence="2 3" key="1">
    <citation type="journal article" date="2018" name="Mol. Plant">
        <title>The genome of Artemisia annua provides insight into the evolution of Asteraceae family and artemisinin biosynthesis.</title>
        <authorList>
            <person name="Shen Q."/>
            <person name="Zhang L."/>
            <person name="Liao Z."/>
            <person name="Wang S."/>
            <person name="Yan T."/>
            <person name="Shi P."/>
            <person name="Liu M."/>
            <person name="Fu X."/>
            <person name="Pan Q."/>
            <person name="Wang Y."/>
            <person name="Lv Z."/>
            <person name="Lu X."/>
            <person name="Zhang F."/>
            <person name="Jiang W."/>
            <person name="Ma Y."/>
            <person name="Chen M."/>
            <person name="Hao X."/>
            <person name="Li L."/>
            <person name="Tang Y."/>
            <person name="Lv G."/>
            <person name="Zhou Y."/>
            <person name="Sun X."/>
            <person name="Brodelius P.E."/>
            <person name="Rose J.K.C."/>
            <person name="Tang K."/>
        </authorList>
    </citation>
    <scope>NUCLEOTIDE SEQUENCE [LARGE SCALE GENOMIC DNA]</scope>
    <source>
        <strain evidence="3">cv. Huhao1</strain>
        <tissue evidence="2">Leaf</tissue>
    </source>
</reference>
<feature type="compositionally biased region" description="Basic residues" evidence="1">
    <location>
        <begin position="163"/>
        <end position="172"/>
    </location>
</feature>
<organism evidence="2 3">
    <name type="scientific">Artemisia annua</name>
    <name type="common">Sweet wormwood</name>
    <dbReference type="NCBI Taxonomy" id="35608"/>
    <lineage>
        <taxon>Eukaryota</taxon>
        <taxon>Viridiplantae</taxon>
        <taxon>Streptophyta</taxon>
        <taxon>Embryophyta</taxon>
        <taxon>Tracheophyta</taxon>
        <taxon>Spermatophyta</taxon>
        <taxon>Magnoliopsida</taxon>
        <taxon>eudicotyledons</taxon>
        <taxon>Gunneridae</taxon>
        <taxon>Pentapetalae</taxon>
        <taxon>asterids</taxon>
        <taxon>campanulids</taxon>
        <taxon>Asterales</taxon>
        <taxon>Asteraceae</taxon>
        <taxon>Asteroideae</taxon>
        <taxon>Anthemideae</taxon>
        <taxon>Artemisiinae</taxon>
        <taxon>Artemisia</taxon>
    </lineage>
</organism>
<evidence type="ECO:0008006" key="4">
    <source>
        <dbReference type="Google" id="ProtNLM"/>
    </source>
</evidence>
<dbReference type="EMBL" id="PKPP01005080">
    <property type="protein sequence ID" value="PWA61535.1"/>
    <property type="molecule type" value="Genomic_DNA"/>
</dbReference>
<feature type="compositionally biased region" description="Polar residues" evidence="1">
    <location>
        <begin position="181"/>
        <end position="191"/>
    </location>
</feature>
<evidence type="ECO:0000313" key="3">
    <source>
        <dbReference type="Proteomes" id="UP000245207"/>
    </source>
</evidence>
<accession>A0A2U1MJU8</accession>
<evidence type="ECO:0000313" key="2">
    <source>
        <dbReference type="EMBL" id="PWA61535.1"/>
    </source>
</evidence>
<gene>
    <name evidence="2" type="ORF">CTI12_AA372160</name>
</gene>
<feature type="region of interest" description="Disordered" evidence="1">
    <location>
        <begin position="24"/>
        <end position="191"/>
    </location>
</feature>
<feature type="compositionally biased region" description="Polar residues" evidence="1">
    <location>
        <begin position="72"/>
        <end position="85"/>
    </location>
</feature>